<dbReference type="AlphaFoldDB" id="A0A5E4QVX2"/>
<keyword evidence="4" id="KW-1185">Reference proteome</keyword>
<proteinExistence type="predicted"/>
<comment type="subcellular location">
    <subcellularLocation>
        <location evidence="1">Secreted</location>
    </subcellularLocation>
</comment>
<gene>
    <name evidence="3" type="ORF">LSINAPIS_LOCUS11805</name>
</gene>
<dbReference type="Proteomes" id="UP000324832">
    <property type="component" value="Unassembled WGS sequence"/>
</dbReference>
<sequence length="219" mass="25014">MLGKLIIFLSISSTAYAGPSNIVRPCHYTNTVCLRENLAANSNCNPTVRGSIPGEYSIGRFPFETPYFNASYIDNNLIIRNHNKCVTSEFFYNVQADTLVLSIDCPFLEFESERTMIQHFSLREDNVFSYHYVGIYPLIRITMNLPHANAMDPCSAFAFADVTTLPIFRINPNDKKTANYLSQDMTLLNIFERETFFYRAKQLILTFINSKICDFGCNA</sequence>
<keyword evidence="1" id="KW-0964">Secreted</keyword>
<dbReference type="GO" id="GO:0005576">
    <property type="term" value="C:extracellular region"/>
    <property type="evidence" value="ECO:0007669"/>
    <property type="project" value="UniProtKB-SubCell"/>
</dbReference>
<reference evidence="3 4" key="1">
    <citation type="submission" date="2017-07" db="EMBL/GenBank/DDBJ databases">
        <authorList>
            <person name="Talla V."/>
            <person name="Backstrom N."/>
        </authorList>
    </citation>
    <scope>NUCLEOTIDE SEQUENCE [LARGE SCALE GENOMIC DNA]</scope>
</reference>
<evidence type="ECO:0000256" key="1">
    <source>
        <dbReference type="PIRNR" id="PIRNR008881"/>
    </source>
</evidence>
<dbReference type="InterPro" id="IPR009911">
    <property type="entry name" value="Fibroin_P25"/>
</dbReference>
<dbReference type="PIRSF" id="PIRSF008881">
    <property type="entry name" value="Fibroin_P25"/>
    <property type="match status" value="1"/>
</dbReference>
<keyword evidence="1" id="KW-0737">Silk protein</keyword>
<organism evidence="3 4">
    <name type="scientific">Leptidea sinapis</name>
    <dbReference type="NCBI Taxonomy" id="189913"/>
    <lineage>
        <taxon>Eukaryota</taxon>
        <taxon>Metazoa</taxon>
        <taxon>Ecdysozoa</taxon>
        <taxon>Arthropoda</taxon>
        <taxon>Hexapoda</taxon>
        <taxon>Insecta</taxon>
        <taxon>Pterygota</taxon>
        <taxon>Neoptera</taxon>
        <taxon>Endopterygota</taxon>
        <taxon>Lepidoptera</taxon>
        <taxon>Glossata</taxon>
        <taxon>Ditrysia</taxon>
        <taxon>Papilionoidea</taxon>
        <taxon>Pieridae</taxon>
        <taxon>Dismorphiinae</taxon>
        <taxon>Leptidea</taxon>
    </lineage>
</organism>
<dbReference type="EMBL" id="FZQP02005332">
    <property type="protein sequence ID" value="VVD01372.1"/>
    <property type="molecule type" value="Genomic_DNA"/>
</dbReference>
<dbReference type="Pfam" id="PF07294">
    <property type="entry name" value="Fibroin_P25"/>
    <property type="match status" value="1"/>
</dbReference>
<protein>
    <recommendedName>
        <fullName evidence="1">Fibrohexamerin</fullName>
    </recommendedName>
    <alternativeName>
        <fullName evidence="1">25 kDa silk glycoprotein</fullName>
    </alternativeName>
    <alternativeName>
        <fullName evidence="1">p25</fullName>
    </alternativeName>
</protein>
<name>A0A5E4QVX2_9NEOP</name>
<dbReference type="GO" id="GO:0005198">
    <property type="term" value="F:structural molecule activity"/>
    <property type="evidence" value="ECO:0007669"/>
    <property type="project" value="UniProtKB-UniRule"/>
</dbReference>
<evidence type="ECO:0000256" key="2">
    <source>
        <dbReference type="SAM" id="SignalP"/>
    </source>
</evidence>
<evidence type="ECO:0000313" key="4">
    <source>
        <dbReference type="Proteomes" id="UP000324832"/>
    </source>
</evidence>
<evidence type="ECO:0000313" key="3">
    <source>
        <dbReference type="EMBL" id="VVD01372.1"/>
    </source>
</evidence>
<accession>A0A5E4QVX2</accession>
<keyword evidence="2" id="KW-0732">Signal</keyword>
<comment type="subunit">
    <text evidence="1">Silk fibroin elementary unit consists in a disulfide-linked heavy and light chain and a p25 glycoprotein in molar ratios of 6:6:1. This results in a complex of approximately 2.3 MDa.</text>
</comment>
<feature type="signal peptide" evidence="2">
    <location>
        <begin position="1"/>
        <end position="17"/>
    </location>
</feature>
<feature type="chain" id="PRO_5023052522" description="Fibrohexamerin" evidence="2">
    <location>
        <begin position="18"/>
        <end position="219"/>
    </location>
</feature>